<dbReference type="EMBL" id="JABFAF010000002">
    <property type="protein sequence ID" value="MBA0849809.1"/>
    <property type="molecule type" value="Genomic_DNA"/>
</dbReference>
<dbReference type="Proteomes" id="UP000593576">
    <property type="component" value="Unassembled WGS sequence"/>
</dbReference>
<protein>
    <submittedName>
        <fullName evidence="1">Uncharacterized protein</fullName>
    </submittedName>
</protein>
<accession>A0A7J9KUD3</accession>
<comment type="caution">
    <text evidence="1">The sequence shown here is derived from an EMBL/GenBank/DDBJ whole genome shotgun (WGS) entry which is preliminary data.</text>
</comment>
<reference evidence="1 2" key="1">
    <citation type="journal article" date="2019" name="Genome Biol. Evol.">
        <title>Insights into the evolution of the New World diploid cottons (Gossypium, subgenus Houzingenia) based on genome sequencing.</title>
        <authorList>
            <person name="Grover C.E."/>
            <person name="Arick M.A. 2nd"/>
            <person name="Thrash A."/>
            <person name="Conover J.L."/>
            <person name="Sanders W.S."/>
            <person name="Peterson D.G."/>
            <person name="Frelichowski J.E."/>
            <person name="Scheffler J.A."/>
            <person name="Scheffler B.E."/>
            <person name="Wendel J.F."/>
        </authorList>
    </citation>
    <scope>NUCLEOTIDE SEQUENCE [LARGE SCALE GENOMIC DNA]</scope>
    <source>
        <strain evidence="1">1</strain>
        <tissue evidence="1">Leaf</tissue>
    </source>
</reference>
<gene>
    <name evidence="1" type="ORF">Goshw_021003</name>
</gene>
<sequence>MGPHSLGPFNLLIGEPYVTIFWVRFWIIFTEIESRWAGYETHSWSQEMIRLK</sequence>
<organism evidence="1 2">
    <name type="scientific">Gossypium schwendimanii</name>
    <name type="common">Cotton</name>
    <dbReference type="NCBI Taxonomy" id="34291"/>
    <lineage>
        <taxon>Eukaryota</taxon>
        <taxon>Viridiplantae</taxon>
        <taxon>Streptophyta</taxon>
        <taxon>Embryophyta</taxon>
        <taxon>Tracheophyta</taxon>
        <taxon>Spermatophyta</taxon>
        <taxon>Magnoliopsida</taxon>
        <taxon>eudicotyledons</taxon>
        <taxon>Gunneridae</taxon>
        <taxon>Pentapetalae</taxon>
        <taxon>rosids</taxon>
        <taxon>malvids</taxon>
        <taxon>Malvales</taxon>
        <taxon>Malvaceae</taxon>
        <taxon>Malvoideae</taxon>
        <taxon>Gossypium</taxon>
    </lineage>
</organism>
<dbReference type="AlphaFoldDB" id="A0A7J9KUD3"/>
<evidence type="ECO:0000313" key="2">
    <source>
        <dbReference type="Proteomes" id="UP000593576"/>
    </source>
</evidence>
<evidence type="ECO:0000313" key="1">
    <source>
        <dbReference type="EMBL" id="MBA0849809.1"/>
    </source>
</evidence>
<proteinExistence type="predicted"/>
<keyword evidence="2" id="KW-1185">Reference proteome</keyword>
<name>A0A7J9KUD3_GOSSC</name>
<dbReference type="OrthoDB" id="989646at2759"/>